<accession>A0A3B0VXF1</accession>
<evidence type="ECO:0000313" key="1">
    <source>
        <dbReference type="EMBL" id="VAW43822.1"/>
    </source>
</evidence>
<name>A0A3B0VXF1_9ZZZZ</name>
<organism evidence="1">
    <name type="scientific">hydrothermal vent metagenome</name>
    <dbReference type="NCBI Taxonomy" id="652676"/>
    <lineage>
        <taxon>unclassified sequences</taxon>
        <taxon>metagenomes</taxon>
        <taxon>ecological metagenomes</taxon>
    </lineage>
</organism>
<dbReference type="AlphaFoldDB" id="A0A3B0VXF1"/>
<protein>
    <submittedName>
        <fullName evidence="1">Uncharacterized protein</fullName>
    </submittedName>
</protein>
<proteinExistence type="predicted"/>
<sequence>MHNPKPISPSARYFIKLLEKRSMEIQRELESQSLASQDVHFEEIDLFFKQIMSQNIFVHTVGQNGKRESTILAKAIFSMSQVIRIFYSTSFDDAQSGFIRVRADRALQLIIVERMHGVRPKAELLYSSLDQCHVIRFLIRWIMRRVDWSKTKLVNLELYRRYHEELQAEAEAKMNAALVQQEQERVQREYEAHMKRRKVRKV</sequence>
<reference evidence="1" key="1">
    <citation type="submission" date="2018-06" db="EMBL/GenBank/DDBJ databases">
        <authorList>
            <person name="Zhirakovskaya E."/>
        </authorList>
    </citation>
    <scope>NUCLEOTIDE SEQUENCE</scope>
</reference>
<gene>
    <name evidence="1" type="ORF">MNBD_GAMMA04-2068</name>
</gene>
<dbReference type="EMBL" id="UOFB01000002">
    <property type="protein sequence ID" value="VAW43822.1"/>
    <property type="molecule type" value="Genomic_DNA"/>
</dbReference>